<feature type="transmembrane region" description="Helical" evidence="6">
    <location>
        <begin position="15"/>
        <end position="32"/>
    </location>
</feature>
<dbReference type="Gene3D" id="3.40.30.10">
    <property type="entry name" value="Glutaredoxin"/>
    <property type="match status" value="1"/>
</dbReference>
<sequence length="181" mass="20588">MIGLNNQARYWTRRILLLIMAVMIGFAVYQTVNQKSDDAPEVGDPAPDFQLTSLDGKPVKLSDYRGRYVLLNFWATWCPPCREEMPALEKTYRAYRDRGWVVLGVNIAETNVTVGGFVRQQGVTFPIVLDSDRSVTERYHVGPIPTSYFIGPDGRIRKKVVRPMDTGFARLMVQQVMSPDK</sequence>
<dbReference type="CDD" id="cd02966">
    <property type="entry name" value="TlpA_like_family"/>
    <property type="match status" value="1"/>
</dbReference>
<reference evidence="8" key="1">
    <citation type="submission" date="2022-08" db="EMBL/GenBank/DDBJ databases">
        <title>Polycladomyces zharkentsis sp. nov., a novel thermophilic CMC and starch-degrading bacterium isolated from a geothermal spring in Kazakhstan.</title>
        <authorList>
            <person name="Mashzhan A."/>
            <person name="Kistaubaeva A."/>
            <person name="Javier-Lopez R."/>
            <person name="Birkeland N.-K."/>
        </authorList>
    </citation>
    <scope>NUCLEOTIDE SEQUENCE</scope>
    <source>
        <strain evidence="8">KSR 13</strain>
    </source>
</reference>
<dbReference type="SUPFAM" id="SSF52833">
    <property type="entry name" value="Thioredoxin-like"/>
    <property type="match status" value="1"/>
</dbReference>
<dbReference type="InterPro" id="IPR017937">
    <property type="entry name" value="Thioredoxin_CS"/>
</dbReference>
<keyword evidence="2" id="KW-0201">Cytochrome c-type biogenesis</keyword>
<evidence type="ECO:0000256" key="3">
    <source>
        <dbReference type="ARBA" id="ARBA00022968"/>
    </source>
</evidence>
<dbReference type="InterPro" id="IPR013766">
    <property type="entry name" value="Thioredoxin_domain"/>
</dbReference>
<evidence type="ECO:0000256" key="1">
    <source>
        <dbReference type="ARBA" id="ARBA00004196"/>
    </source>
</evidence>
<proteinExistence type="predicted"/>
<evidence type="ECO:0000313" key="9">
    <source>
        <dbReference type="Proteomes" id="UP001174196"/>
    </source>
</evidence>
<evidence type="ECO:0000313" key="8">
    <source>
        <dbReference type="EMBL" id="MDN4594943.1"/>
    </source>
</evidence>
<dbReference type="PANTHER" id="PTHR42852:SF6">
    <property type="entry name" value="THIOL:DISULFIDE INTERCHANGE PROTEIN DSBE"/>
    <property type="match status" value="1"/>
</dbReference>
<evidence type="ECO:0000256" key="2">
    <source>
        <dbReference type="ARBA" id="ARBA00022748"/>
    </source>
</evidence>
<keyword evidence="9" id="KW-1185">Reference proteome</keyword>
<evidence type="ECO:0000256" key="6">
    <source>
        <dbReference type="SAM" id="Phobius"/>
    </source>
</evidence>
<dbReference type="InterPro" id="IPR036249">
    <property type="entry name" value="Thioredoxin-like_sf"/>
</dbReference>
<dbReference type="PROSITE" id="PS51352">
    <property type="entry name" value="THIOREDOXIN_2"/>
    <property type="match status" value="1"/>
</dbReference>
<keyword evidence="3" id="KW-0735">Signal-anchor</keyword>
<organism evidence="8 9">
    <name type="scientific">Polycladomyces subterraneus</name>
    <dbReference type="NCBI Taxonomy" id="1016997"/>
    <lineage>
        <taxon>Bacteria</taxon>
        <taxon>Bacillati</taxon>
        <taxon>Bacillota</taxon>
        <taxon>Bacilli</taxon>
        <taxon>Bacillales</taxon>
        <taxon>Thermoactinomycetaceae</taxon>
        <taxon>Polycladomyces</taxon>
    </lineage>
</organism>
<gene>
    <name evidence="8" type="primary">resA</name>
    <name evidence="8" type="ORF">NWF35_13815</name>
</gene>
<name>A0ABT8IQE5_9BACL</name>
<protein>
    <submittedName>
        <fullName evidence="8">Thiol-disulfide oxidoreductase ResA</fullName>
    </submittedName>
</protein>
<feature type="domain" description="Thioredoxin" evidence="7">
    <location>
        <begin position="40"/>
        <end position="181"/>
    </location>
</feature>
<keyword evidence="6" id="KW-1133">Transmembrane helix</keyword>
<keyword evidence="6" id="KW-0472">Membrane</keyword>
<comment type="subcellular location">
    <subcellularLocation>
        <location evidence="1">Cell envelope</location>
    </subcellularLocation>
</comment>
<dbReference type="Proteomes" id="UP001174196">
    <property type="component" value="Unassembled WGS sequence"/>
</dbReference>
<dbReference type="EMBL" id="JANRHH010000047">
    <property type="protein sequence ID" value="MDN4594943.1"/>
    <property type="molecule type" value="Genomic_DNA"/>
</dbReference>
<dbReference type="PROSITE" id="PS00194">
    <property type="entry name" value="THIOREDOXIN_1"/>
    <property type="match status" value="1"/>
</dbReference>
<evidence type="ECO:0000256" key="4">
    <source>
        <dbReference type="ARBA" id="ARBA00023157"/>
    </source>
</evidence>
<dbReference type="Pfam" id="PF00578">
    <property type="entry name" value="AhpC-TSA"/>
    <property type="match status" value="1"/>
</dbReference>
<dbReference type="InterPro" id="IPR050553">
    <property type="entry name" value="Thioredoxin_ResA/DsbE_sf"/>
</dbReference>
<dbReference type="PANTHER" id="PTHR42852">
    <property type="entry name" value="THIOL:DISULFIDE INTERCHANGE PROTEIN DSBE"/>
    <property type="match status" value="1"/>
</dbReference>
<comment type="caution">
    <text evidence="8">The sequence shown here is derived from an EMBL/GenBank/DDBJ whole genome shotgun (WGS) entry which is preliminary data.</text>
</comment>
<dbReference type="InterPro" id="IPR000866">
    <property type="entry name" value="AhpC/TSA"/>
</dbReference>
<accession>A0ABT8IQE5</accession>
<evidence type="ECO:0000256" key="5">
    <source>
        <dbReference type="ARBA" id="ARBA00023284"/>
    </source>
</evidence>
<keyword evidence="4" id="KW-1015">Disulfide bond</keyword>
<keyword evidence="5" id="KW-0676">Redox-active center</keyword>
<dbReference type="NCBIfam" id="NF002854">
    <property type="entry name" value="PRK03147.1"/>
    <property type="match status" value="1"/>
</dbReference>
<keyword evidence="6" id="KW-0812">Transmembrane</keyword>
<evidence type="ECO:0000259" key="7">
    <source>
        <dbReference type="PROSITE" id="PS51352"/>
    </source>
</evidence>